<organism evidence="2 3">
    <name type="scientific">Caenorhabditis nigoni</name>
    <dbReference type="NCBI Taxonomy" id="1611254"/>
    <lineage>
        <taxon>Eukaryota</taxon>
        <taxon>Metazoa</taxon>
        <taxon>Ecdysozoa</taxon>
        <taxon>Nematoda</taxon>
        <taxon>Chromadorea</taxon>
        <taxon>Rhabditida</taxon>
        <taxon>Rhabditina</taxon>
        <taxon>Rhabditomorpha</taxon>
        <taxon>Rhabditoidea</taxon>
        <taxon>Rhabditidae</taxon>
        <taxon>Peloderinae</taxon>
        <taxon>Caenorhabditis</taxon>
    </lineage>
</organism>
<comment type="caution">
    <text evidence="2">The sequence shown here is derived from an EMBL/GenBank/DDBJ whole genome shotgun (WGS) entry which is preliminary data.</text>
</comment>
<dbReference type="EMBL" id="PDUG01000004">
    <property type="protein sequence ID" value="PIC36366.1"/>
    <property type="molecule type" value="Genomic_DNA"/>
</dbReference>
<reference evidence="3" key="1">
    <citation type="submission" date="2017-10" db="EMBL/GenBank/DDBJ databases">
        <title>Rapid genome shrinkage in a self-fertile nematode reveals novel sperm competition proteins.</title>
        <authorList>
            <person name="Yin D."/>
            <person name="Schwarz E.M."/>
            <person name="Thomas C.G."/>
            <person name="Felde R.L."/>
            <person name="Korf I.F."/>
            <person name="Cutter A.D."/>
            <person name="Schartner C.M."/>
            <person name="Ralston E.J."/>
            <person name="Meyer B.J."/>
            <person name="Haag E.S."/>
        </authorList>
    </citation>
    <scope>NUCLEOTIDE SEQUENCE [LARGE SCALE GENOMIC DNA]</scope>
    <source>
        <strain evidence="3">JU1422</strain>
    </source>
</reference>
<keyword evidence="3" id="KW-1185">Reference proteome</keyword>
<dbReference type="PANTHER" id="PTHR21503:SF8">
    <property type="entry name" value="F-BOX ASSOCIATED DOMAIN-CONTAINING PROTEIN-RELATED"/>
    <property type="match status" value="1"/>
</dbReference>
<proteinExistence type="predicted"/>
<protein>
    <recommendedName>
        <fullName evidence="1">F-box domain-containing protein</fullName>
    </recommendedName>
</protein>
<dbReference type="PROSITE" id="PS50181">
    <property type="entry name" value="FBOX"/>
    <property type="match status" value="1"/>
</dbReference>
<dbReference type="AlphaFoldDB" id="A0A2G5UAR8"/>
<dbReference type="OrthoDB" id="5883982at2759"/>
<dbReference type="PANTHER" id="PTHR21503">
    <property type="entry name" value="F-BOX-CONTAINING HYPOTHETICAL PROTEIN C.ELEGANS"/>
    <property type="match status" value="1"/>
</dbReference>
<dbReference type="InterPro" id="IPR001810">
    <property type="entry name" value="F-box_dom"/>
</dbReference>
<evidence type="ECO:0000313" key="2">
    <source>
        <dbReference type="EMBL" id="PIC36366.1"/>
    </source>
</evidence>
<evidence type="ECO:0000313" key="3">
    <source>
        <dbReference type="Proteomes" id="UP000230233"/>
    </source>
</evidence>
<gene>
    <name evidence="2" type="primary">Cnig_chr_IV.g15394</name>
    <name evidence="2" type="ORF">B9Z55_015394</name>
</gene>
<name>A0A2G5UAR8_9PELO</name>
<sequence>MRIRSFPNLVSRQIIQEMDPSENFMLSKTSKKMKDLVKNNIYKVDQVWMNLNSNWSFVVEIGGKIHNVFDLRAGLAPWEMKWHRFLVNAVMLHPSAVQKYHEILKIHNYICEIFKCESNKISVIDYIENQEFIDEESPRFLMNVDFCHLRILGSRSPTMKTRNLIIEDAKIFVADFIHHYEGQNIVLKNAWLNDRLARLFILNWMLKMKENLVSFIAFQNRQEVFDESSVVNLLNSKRNAITESRVEDWDPEKRDRYFNYDSIIANQNVFPADTFDCEHGYDIVREDGKRATVKVSPNHFMFFVWP</sequence>
<feature type="domain" description="F-box" evidence="1">
    <location>
        <begin position="1"/>
        <end position="51"/>
    </location>
</feature>
<evidence type="ECO:0000259" key="1">
    <source>
        <dbReference type="PROSITE" id="PS50181"/>
    </source>
</evidence>
<accession>A0A2G5UAR8</accession>
<dbReference type="Pfam" id="PF00646">
    <property type="entry name" value="F-box"/>
    <property type="match status" value="1"/>
</dbReference>
<dbReference type="Proteomes" id="UP000230233">
    <property type="component" value="Chromosome IV"/>
</dbReference>